<keyword evidence="1" id="KW-1015">Disulfide bond</keyword>
<dbReference type="InterPro" id="IPR013766">
    <property type="entry name" value="Thioredoxin_domain"/>
</dbReference>
<feature type="domain" description="Thioredoxin" evidence="2">
    <location>
        <begin position="1"/>
        <end position="108"/>
    </location>
</feature>
<keyword evidence="5" id="KW-1185">Reference proteome</keyword>
<dbReference type="InterPro" id="IPR008979">
    <property type="entry name" value="Galactose-bd-like_sf"/>
</dbReference>
<accession>A0A9P8AK65</accession>
<dbReference type="InterPro" id="IPR036249">
    <property type="entry name" value="Thioredoxin-like_sf"/>
</dbReference>
<dbReference type="GeneID" id="66116712"/>
<gene>
    <name evidence="4" type="ORF">KQ657_003338</name>
</gene>
<dbReference type="RefSeq" id="XP_043051116.1">
    <property type="nucleotide sequence ID" value="XM_043194064.1"/>
</dbReference>
<evidence type="ECO:0000256" key="1">
    <source>
        <dbReference type="ARBA" id="ARBA00023157"/>
    </source>
</evidence>
<proteinExistence type="predicted"/>
<dbReference type="OrthoDB" id="2121326at2759"/>
<dbReference type="SUPFAM" id="SSF49785">
    <property type="entry name" value="Galactose-binding domain-like"/>
    <property type="match status" value="1"/>
</dbReference>
<dbReference type="PROSITE" id="PS51532">
    <property type="entry name" value="PITH"/>
    <property type="match status" value="1"/>
</dbReference>
<dbReference type="InterPro" id="IPR017937">
    <property type="entry name" value="Thioredoxin_CS"/>
</dbReference>
<feature type="domain" description="PITH" evidence="3">
    <location>
        <begin position="132"/>
        <end position="324"/>
    </location>
</feature>
<dbReference type="SUPFAM" id="SSF52833">
    <property type="entry name" value="Thioredoxin-like"/>
    <property type="match status" value="1"/>
</dbReference>
<organism evidence="4 5">
    <name type="scientific">Scheffersomyces spartinae</name>
    <dbReference type="NCBI Taxonomy" id="45513"/>
    <lineage>
        <taxon>Eukaryota</taxon>
        <taxon>Fungi</taxon>
        <taxon>Dikarya</taxon>
        <taxon>Ascomycota</taxon>
        <taxon>Saccharomycotina</taxon>
        <taxon>Pichiomycetes</taxon>
        <taxon>Debaryomycetaceae</taxon>
        <taxon>Scheffersomyces</taxon>
    </lineage>
</organism>
<evidence type="ECO:0000313" key="4">
    <source>
        <dbReference type="EMBL" id="KAG7195571.1"/>
    </source>
</evidence>
<dbReference type="PANTHER" id="PTHR46115">
    <property type="entry name" value="THIOREDOXIN-LIKE PROTEIN 1"/>
    <property type="match status" value="1"/>
</dbReference>
<dbReference type="Gene3D" id="2.60.120.470">
    <property type="entry name" value="PITH domain"/>
    <property type="match status" value="1"/>
</dbReference>
<dbReference type="Pfam" id="PF00085">
    <property type="entry name" value="Thioredoxin"/>
    <property type="match status" value="1"/>
</dbReference>
<comment type="caution">
    <text evidence="4">The sequence shown here is derived from an EMBL/GenBank/DDBJ whole genome shotgun (WGS) entry which is preliminary data.</text>
</comment>
<evidence type="ECO:0000259" key="2">
    <source>
        <dbReference type="PROSITE" id="PS51352"/>
    </source>
</evidence>
<dbReference type="GO" id="GO:0005737">
    <property type="term" value="C:cytoplasm"/>
    <property type="evidence" value="ECO:0007669"/>
    <property type="project" value="UniProtKB-ARBA"/>
</dbReference>
<evidence type="ECO:0008006" key="6">
    <source>
        <dbReference type="Google" id="ProtNLM"/>
    </source>
</evidence>
<evidence type="ECO:0000259" key="3">
    <source>
        <dbReference type="PROSITE" id="PS51532"/>
    </source>
</evidence>
<reference evidence="4" key="1">
    <citation type="submission" date="2021-03" db="EMBL/GenBank/DDBJ databases">
        <authorList>
            <person name="Palmer J.M."/>
        </authorList>
    </citation>
    <scope>NUCLEOTIDE SEQUENCE</scope>
    <source>
        <strain evidence="4">ARV_011</strain>
    </source>
</reference>
<dbReference type="Gene3D" id="3.40.30.10">
    <property type="entry name" value="Glutaredoxin"/>
    <property type="match status" value="1"/>
</dbReference>
<name>A0A9P8AK65_9ASCO</name>
<dbReference type="Proteomes" id="UP000790833">
    <property type="component" value="Unassembled WGS sequence"/>
</dbReference>
<evidence type="ECO:0000313" key="5">
    <source>
        <dbReference type="Proteomes" id="UP000790833"/>
    </source>
</evidence>
<dbReference type="AlphaFoldDB" id="A0A9P8AK65"/>
<dbReference type="EMBL" id="JAHMUF010000003">
    <property type="protein sequence ID" value="KAG7195571.1"/>
    <property type="molecule type" value="Genomic_DNA"/>
</dbReference>
<dbReference type="InterPro" id="IPR037047">
    <property type="entry name" value="PITH_dom_sf"/>
</dbReference>
<dbReference type="CDD" id="cd02947">
    <property type="entry name" value="TRX_family"/>
    <property type="match status" value="1"/>
</dbReference>
<dbReference type="PROSITE" id="PS00194">
    <property type="entry name" value="THIOREDOXIN_1"/>
    <property type="match status" value="1"/>
</dbReference>
<dbReference type="PROSITE" id="PS51352">
    <property type="entry name" value="THIOREDOXIN_2"/>
    <property type="match status" value="1"/>
</dbReference>
<protein>
    <recommendedName>
        <fullName evidence="6">Thioredoxin</fullName>
    </recommendedName>
</protein>
<sequence>MPIDFITSTREFEDCLVHNKYLVANFTATWCGPCQAIKPLVDQMYENTAKYGNIEVVRIDIDAQSELASRYSVTSIPTFLVFESGELTKRLSSANVSELTQAFDQLALKATDGVRKGSGAKAVLMKVDDDELKSLVPKGYEILNPKILMSEFVSFNASPLLTVQTKDGDAPSANQLFKLEENSPVYSDADSQLLFYVPFTSVCKVYSVLLKVEKVTAVEGVALDEEDIAETQFPNIINVINGRVTLFDEAVLDTKHHHEKLEGKLVDGQWYECKLKYVRFQTCYGLSIFFDGEDEDYHTVVKQVVLVGVSGESAQPQFLQRLEE</sequence>
<dbReference type="Pfam" id="PF06201">
    <property type="entry name" value="PITH"/>
    <property type="match status" value="1"/>
</dbReference>
<dbReference type="InterPro" id="IPR010400">
    <property type="entry name" value="PITH_dom"/>
</dbReference>
<dbReference type="PRINTS" id="PR00421">
    <property type="entry name" value="THIOREDOXIN"/>
</dbReference>